<dbReference type="HOGENOM" id="CLU_097806_4_1_0"/>
<protein>
    <submittedName>
        <fullName evidence="5">Transcriptional regulator</fullName>
    </submittedName>
</protein>
<dbReference type="PRINTS" id="PR00778">
    <property type="entry name" value="HTHARSR"/>
</dbReference>
<dbReference type="RefSeq" id="WP_025227399.1">
    <property type="nucleotide sequence ID" value="NZ_CP007139.1"/>
</dbReference>
<proteinExistence type="predicted"/>
<dbReference type="Pfam" id="PF12840">
    <property type="entry name" value="HTH_20"/>
    <property type="match status" value="1"/>
</dbReference>
<dbReference type="OrthoDB" id="8565358at2"/>
<dbReference type="InterPro" id="IPR001845">
    <property type="entry name" value="HTH_ArsR_DNA-bd_dom"/>
</dbReference>
<gene>
    <name evidence="5" type="ORF">OP10G_0577</name>
</gene>
<dbReference type="eggNOG" id="COG0640">
    <property type="taxonomic scope" value="Bacteria"/>
</dbReference>
<dbReference type="Proteomes" id="UP000027982">
    <property type="component" value="Chromosome"/>
</dbReference>
<feature type="domain" description="HTH arsR-type" evidence="4">
    <location>
        <begin position="11"/>
        <end position="110"/>
    </location>
</feature>
<keyword evidence="3" id="KW-0804">Transcription</keyword>
<keyword evidence="2" id="KW-0238">DNA-binding</keyword>
<evidence type="ECO:0000256" key="3">
    <source>
        <dbReference type="ARBA" id="ARBA00023163"/>
    </source>
</evidence>
<evidence type="ECO:0000313" key="5">
    <source>
        <dbReference type="EMBL" id="AIE83945.1"/>
    </source>
</evidence>
<keyword evidence="6" id="KW-1185">Reference proteome</keyword>
<keyword evidence="1" id="KW-0805">Transcription regulation</keyword>
<dbReference type="SMART" id="SM00418">
    <property type="entry name" value="HTH_ARSR"/>
    <property type="match status" value="1"/>
</dbReference>
<name>A0A068NMD6_FIMGI</name>
<dbReference type="GO" id="GO:0003677">
    <property type="term" value="F:DNA binding"/>
    <property type="evidence" value="ECO:0007669"/>
    <property type="project" value="UniProtKB-KW"/>
</dbReference>
<organism evidence="5 6">
    <name type="scientific">Fimbriimonas ginsengisoli Gsoil 348</name>
    <dbReference type="NCBI Taxonomy" id="661478"/>
    <lineage>
        <taxon>Bacteria</taxon>
        <taxon>Bacillati</taxon>
        <taxon>Armatimonadota</taxon>
        <taxon>Fimbriimonadia</taxon>
        <taxon>Fimbriimonadales</taxon>
        <taxon>Fimbriimonadaceae</taxon>
        <taxon>Fimbriimonas</taxon>
    </lineage>
</organism>
<evidence type="ECO:0000256" key="1">
    <source>
        <dbReference type="ARBA" id="ARBA00023015"/>
    </source>
</evidence>
<dbReference type="EMBL" id="CP007139">
    <property type="protein sequence ID" value="AIE83945.1"/>
    <property type="molecule type" value="Genomic_DNA"/>
</dbReference>
<accession>A0A068NMD6</accession>
<dbReference type="GO" id="GO:0003700">
    <property type="term" value="F:DNA-binding transcription factor activity"/>
    <property type="evidence" value="ECO:0007669"/>
    <property type="project" value="InterPro"/>
</dbReference>
<dbReference type="PROSITE" id="PS50987">
    <property type="entry name" value="HTH_ARSR_2"/>
    <property type="match status" value="1"/>
</dbReference>
<dbReference type="InterPro" id="IPR051081">
    <property type="entry name" value="HTH_MetalResp_TranReg"/>
</dbReference>
<dbReference type="SUPFAM" id="SSF46785">
    <property type="entry name" value="Winged helix' DNA-binding domain"/>
    <property type="match status" value="1"/>
</dbReference>
<sequence>MLNKVDEALFHPETDAILLTEVLHALSDPVRISIVSQLLAAPEREMPCGTFQYSVAKSTFSHHIRVLREAGVIWVRHEGTRSMSSLRDADLEARFPDLLGAVMKNAPQSEAP</sequence>
<dbReference type="PANTHER" id="PTHR33154">
    <property type="entry name" value="TRANSCRIPTIONAL REGULATOR, ARSR FAMILY"/>
    <property type="match status" value="1"/>
</dbReference>
<dbReference type="CDD" id="cd00090">
    <property type="entry name" value="HTH_ARSR"/>
    <property type="match status" value="1"/>
</dbReference>
<evidence type="ECO:0000259" key="4">
    <source>
        <dbReference type="PROSITE" id="PS50987"/>
    </source>
</evidence>
<dbReference type="AlphaFoldDB" id="A0A068NMD6"/>
<dbReference type="KEGG" id="fgi:OP10G_0577"/>
<dbReference type="InterPro" id="IPR036388">
    <property type="entry name" value="WH-like_DNA-bd_sf"/>
</dbReference>
<dbReference type="InterPro" id="IPR036390">
    <property type="entry name" value="WH_DNA-bd_sf"/>
</dbReference>
<dbReference type="InterPro" id="IPR011991">
    <property type="entry name" value="ArsR-like_HTH"/>
</dbReference>
<evidence type="ECO:0000313" key="6">
    <source>
        <dbReference type="Proteomes" id="UP000027982"/>
    </source>
</evidence>
<reference evidence="5 6" key="1">
    <citation type="journal article" date="2014" name="PLoS ONE">
        <title>The first complete genome sequence of the class fimbriimonadia in the phylum armatimonadetes.</title>
        <authorList>
            <person name="Hu Z.Y."/>
            <person name="Wang Y.Z."/>
            <person name="Im W.T."/>
            <person name="Wang S.Y."/>
            <person name="Zhao G.P."/>
            <person name="Zheng H.J."/>
            <person name="Quan Z.X."/>
        </authorList>
    </citation>
    <scope>NUCLEOTIDE SEQUENCE [LARGE SCALE GENOMIC DNA]</scope>
    <source>
        <strain evidence="5">Gsoil 348</strain>
    </source>
</reference>
<dbReference type="Gene3D" id="1.10.10.10">
    <property type="entry name" value="Winged helix-like DNA-binding domain superfamily/Winged helix DNA-binding domain"/>
    <property type="match status" value="1"/>
</dbReference>
<evidence type="ECO:0000256" key="2">
    <source>
        <dbReference type="ARBA" id="ARBA00023125"/>
    </source>
</evidence>
<dbReference type="PANTHER" id="PTHR33154:SF12">
    <property type="entry name" value="TRANSCRIPTIONAL REGULATORY PROTEIN"/>
    <property type="match status" value="1"/>
</dbReference>